<dbReference type="InterPro" id="IPR036390">
    <property type="entry name" value="WH_DNA-bd_sf"/>
</dbReference>
<keyword evidence="6" id="KW-1185">Reference proteome</keyword>
<dbReference type="PANTHER" id="PTHR42756:SF1">
    <property type="entry name" value="TRANSCRIPTIONAL REPRESSOR OF EMRAB OPERON"/>
    <property type="match status" value="1"/>
</dbReference>
<dbReference type="SUPFAM" id="SSF46785">
    <property type="entry name" value="Winged helix' DNA-binding domain"/>
    <property type="match status" value="1"/>
</dbReference>
<dbReference type="PROSITE" id="PS50995">
    <property type="entry name" value="HTH_MARR_2"/>
    <property type="match status" value="1"/>
</dbReference>
<name>M2Q0W6_9FIRM</name>
<dbReference type="PANTHER" id="PTHR42756">
    <property type="entry name" value="TRANSCRIPTIONAL REGULATOR, MARR"/>
    <property type="match status" value="1"/>
</dbReference>
<dbReference type="GO" id="GO:0003677">
    <property type="term" value="F:DNA binding"/>
    <property type="evidence" value="ECO:0007669"/>
    <property type="project" value="UniProtKB-KW"/>
</dbReference>
<protein>
    <recommendedName>
        <fullName evidence="4">HTH marR-type domain-containing protein</fullName>
    </recommendedName>
</protein>
<sequence>MNKLMDTRDEEFMDVLTNVFKLAMKTQEDYLKNSKFPELSLTEIHVIEAAAKEPFPTMSNVSQRLKITLGTLTTNVKTIIKKGFLYKETYENDKRFTFLRLTSKGFEALEVHDEFHKEIREIYRRYIPEERFNWVHETFIQVENSLIDYYKTLKHSEKI</sequence>
<keyword evidence="2" id="KW-0238">DNA-binding</keyword>
<dbReference type="InterPro" id="IPR036388">
    <property type="entry name" value="WH-like_DNA-bd_sf"/>
</dbReference>
<comment type="caution">
    <text evidence="5">The sequence shown here is derived from an EMBL/GenBank/DDBJ whole genome shotgun (WGS) entry which is preliminary data.</text>
</comment>
<dbReference type="SMART" id="SM00347">
    <property type="entry name" value="HTH_MARR"/>
    <property type="match status" value="1"/>
</dbReference>
<organism evidence="5 6">
    <name type="scientific">Eggerthia catenaformis OT 569 = DSM 20559</name>
    <dbReference type="NCBI Taxonomy" id="999415"/>
    <lineage>
        <taxon>Bacteria</taxon>
        <taxon>Bacillati</taxon>
        <taxon>Bacillota</taxon>
        <taxon>Erysipelotrichia</taxon>
        <taxon>Erysipelotrichales</taxon>
        <taxon>Coprobacillaceae</taxon>
        <taxon>Eggerthia</taxon>
    </lineage>
</organism>
<reference evidence="5 6" key="1">
    <citation type="submission" date="2013-02" db="EMBL/GenBank/DDBJ databases">
        <title>The Genome Sequence of Lactobacillus catenaformis F0143.</title>
        <authorList>
            <consortium name="The Broad Institute Genome Sequencing Platform"/>
            <person name="Earl A."/>
            <person name="Ward D."/>
            <person name="Feldgarden M."/>
            <person name="Gevers D."/>
            <person name="Izard J."/>
            <person name="Blanton J.M."/>
            <person name="Mathney J."/>
            <person name="Dewhirst F.E."/>
            <person name="Young S.K."/>
            <person name="Zeng Q."/>
            <person name="Gargeya S."/>
            <person name="Fitzgerald M."/>
            <person name="Haas B."/>
            <person name="Abouelleil A."/>
            <person name="Alvarado L."/>
            <person name="Arachchi H.M."/>
            <person name="Berlin A."/>
            <person name="Chapman S.B."/>
            <person name="Gearin G."/>
            <person name="Goldberg J."/>
            <person name="Griggs A."/>
            <person name="Gujja S."/>
            <person name="Hansen M."/>
            <person name="Heiman D."/>
            <person name="Howarth C."/>
            <person name="Larimer J."/>
            <person name="Lui A."/>
            <person name="MacDonald P.J.P."/>
            <person name="McCowen C."/>
            <person name="Montmayeur A."/>
            <person name="Murphy C."/>
            <person name="Neiman D."/>
            <person name="Pearson M."/>
            <person name="Priest M."/>
            <person name="Roberts A."/>
            <person name="Saif S."/>
            <person name="Shea T."/>
            <person name="Sisk P."/>
            <person name="Stolte C."/>
            <person name="Sykes S."/>
            <person name="Wortman J."/>
            <person name="Nusbaum C."/>
            <person name="Birren B."/>
        </authorList>
    </citation>
    <scope>NUCLEOTIDE SEQUENCE [LARGE SCALE GENOMIC DNA]</scope>
    <source>
        <strain evidence="5 6">OT 569</strain>
    </source>
</reference>
<dbReference type="InterPro" id="IPR000835">
    <property type="entry name" value="HTH_MarR-typ"/>
</dbReference>
<proteinExistence type="predicted"/>
<dbReference type="BioCyc" id="ECAT999415-HMP:GTTI-1157-MONOMER"/>
<gene>
    <name evidence="5" type="ORF">HMPREF9943_01129</name>
</gene>
<dbReference type="Gene3D" id="1.10.10.10">
    <property type="entry name" value="Winged helix-like DNA-binding domain superfamily/Winged helix DNA-binding domain"/>
    <property type="match status" value="1"/>
</dbReference>
<dbReference type="EMBL" id="AGEJ01000018">
    <property type="protein sequence ID" value="EMD16575.1"/>
    <property type="molecule type" value="Genomic_DNA"/>
</dbReference>
<feature type="domain" description="HTH marR-type" evidence="4">
    <location>
        <begin position="9"/>
        <end position="148"/>
    </location>
</feature>
<keyword evidence="3" id="KW-0804">Transcription</keyword>
<dbReference type="GO" id="GO:0003700">
    <property type="term" value="F:DNA-binding transcription factor activity"/>
    <property type="evidence" value="ECO:0007669"/>
    <property type="project" value="InterPro"/>
</dbReference>
<accession>M2Q0W6</accession>
<dbReference type="STRING" id="999415.HMPREF9943_01129"/>
<evidence type="ECO:0000256" key="1">
    <source>
        <dbReference type="ARBA" id="ARBA00023015"/>
    </source>
</evidence>
<evidence type="ECO:0000259" key="4">
    <source>
        <dbReference type="PROSITE" id="PS50995"/>
    </source>
</evidence>
<evidence type="ECO:0000256" key="3">
    <source>
        <dbReference type="ARBA" id="ARBA00023163"/>
    </source>
</evidence>
<evidence type="ECO:0000313" key="6">
    <source>
        <dbReference type="Proteomes" id="UP000011758"/>
    </source>
</evidence>
<evidence type="ECO:0000313" key="5">
    <source>
        <dbReference type="EMBL" id="EMD16575.1"/>
    </source>
</evidence>
<keyword evidence="1" id="KW-0805">Transcription regulation</keyword>
<evidence type="ECO:0000256" key="2">
    <source>
        <dbReference type="ARBA" id="ARBA00023125"/>
    </source>
</evidence>
<dbReference type="eggNOG" id="COG1846">
    <property type="taxonomic scope" value="Bacteria"/>
</dbReference>
<dbReference type="Proteomes" id="UP000011758">
    <property type="component" value="Unassembled WGS sequence"/>
</dbReference>
<dbReference type="AlphaFoldDB" id="M2Q0W6"/>
<dbReference type="RefSeq" id="WP_004802964.1">
    <property type="nucleotide sequence ID" value="NZ_AUGJ01000002.1"/>
</dbReference>